<feature type="active site" description="Phosphocysteine intermediate; for EIIB activity" evidence="11">
    <location>
        <position position="25"/>
    </location>
</feature>
<evidence type="ECO:0000256" key="1">
    <source>
        <dbReference type="ARBA" id="ARBA00004651"/>
    </source>
</evidence>
<dbReference type="InterPro" id="IPR003352">
    <property type="entry name" value="PTS_EIIC"/>
</dbReference>
<proteinExistence type="predicted"/>
<keyword evidence="5" id="KW-0808">Transferase</keyword>
<evidence type="ECO:0000259" key="14">
    <source>
        <dbReference type="PROSITE" id="PS51103"/>
    </source>
</evidence>
<feature type="transmembrane region" description="Helical" evidence="12">
    <location>
        <begin position="105"/>
        <end position="125"/>
    </location>
</feature>
<feature type="transmembrane region" description="Helical" evidence="12">
    <location>
        <begin position="210"/>
        <end position="227"/>
    </location>
</feature>
<feature type="domain" description="PTS EIIC type-1" evidence="14">
    <location>
        <begin position="103"/>
        <end position="457"/>
    </location>
</feature>
<dbReference type="GO" id="GO:0016301">
    <property type="term" value="F:kinase activity"/>
    <property type="evidence" value="ECO:0007669"/>
    <property type="project" value="UniProtKB-KW"/>
</dbReference>
<dbReference type="InterPro" id="IPR013013">
    <property type="entry name" value="PTS_EIIC_1"/>
</dbReference>
<dbReference type="Gene3D" id="3.30.1360.60">
    <property type="entry name" value="Glucose permease domain IIB"/>
    <property type="match status" value="1"/>
</dbReference>
<dbReference type="RefSeq" id="WP_103881930.1">
    <property type="nucleotide sequence ID" value="NZ_FNVG01000024.1"/>
</dbReference>
<dbReference type="PROSITE" id="PS51103">
    <property type="entry name" value="PTS_EIIC_TYPE_1"/>
    <property type="match status" value="1"/>
</dbReference>
<feature type="transmembrane region" description="Helical" evidence="12">
    <location>
        <begin position="239"/>
        <end position="261"/>
    </location>
</feature>
<sequence>MNNKIAARLLEALGGKDNIRALEHCATRLRVVVKDDTLLNEEQIKSTDKVAGYFFQSGQHQIILGTGLVNQIFALIQQQLDGELESAKGAAYDNMSVFQKALRSLADVFIPLIPVLVATGLFMGLRGFAQQLGYTFSPELLTMTQVVTDTVFIFLPALVVWSAFKRFGGTPVIGMVLGLMLIAPMLPNAWDVASGNAEMLSIGMFKIQGFQGTIIPALIVGILGANLERWINTWMPSVVSLIFTPFLTITIGMLAGLFIIGPMFNIVEHGVMVSVESLINLPMGIGGAIFGGLQQVLTVTGLHHSLMVVELNFLSTIKINPLNALITASMAGQAGAAIAYTMSLKDKKQKALNYSSIVPCFFGITEPLLFGVTLTNSKVFAAGIAGGAIAGAFATIMNIAPSVMGVTFIPAIPAYLGNGLGMYLVMIVVGMGSAALITRTVVKPTENKSKMTVALDK</sequence>
<comment type="subcellular location">
    <subcellularLocation>
        <location evidence="1">Cell membrane</location>
        <topology evidence="1">Multi-pass membrane protein</topology>
    </subcellularLocation>
</comment>
<reference evidence="16" key="1">
    <citation type="submission" date="2016-10" db="EMBL/GenBank/DDBJ databases">
        <authorList>
            <person name="Varghese N."/>
            <person name="Submissions S."/>
        </authorList>
    </citation>
    <scope>NUCLEOTIDE SEQUENCE [LARGE SCALE GENOMIC DNA]</scope>
    <source>
        <strain evidence="16">CGMCC 1.7062</strain>
    </source>
</reference>
<dbReference type="SUPFAM" id="SSF55604">
    <property type="entry name" value="Glucose permease domain IIB"/>
    <property type="match status" value="1"/>
</dbReference>
<evidence type="ECO:0000256" key="4">
    <source>
        <dbReference type="ARBA" id="ARBA00022597"/>
    </source>
</evidence>
<dbReference type="PROSITE" id="PS01035">
    <property type="entry name" value="PTS_EIIB_TYPE_1_CYS"/>
    <property type="match status" value="1"/>
</dbReference>
<feature type="transmembrane region" description="Helical" evidence="12">
    <location>
        <begin position="379"/>
        <end position="400"/>
    </location>
</feature>
<evidence type="ECO:0000256" key="5">
    <source>
        <dbReference type="ARBA" id="ARBA00022679"/>
    </source>
</evidence>
<evidence type="ECO:0000256" key="3">
    <source>
        <dbReference type="ARBA" id="ARBA00022475"/>
    </source>
</evidence>
<dbReference type="PANTHER" id="PTHR30175">
    <property type="entry name" value="PHOSPHOTRANSFERASE SYSTEM TRANSPORT PROTEIN"/>
    <property type="match status" value="1"/>
</dbReference>
<keyword evidence="6" id="KW-0598">Phosphotransferase system</keyword>
<evidence type="ECO:0000256" key="10">
    <source>
        <dbReference type="ARBA" id="ARBA00023136"/>
    </source>
</evidence>
<evidence type="ECO:0000313" key="16">
    <source>
        <dbReference type="Proteomes" id="UP000236721"/>
    </source>
</evidence>
<dbReference type="PANTHER" id="PTHR30175:SF7">
    <property type="entry name" value="NEGATIVE REGULATOR OF SACY ACTIVITY"/>
    <property type="match status" value="1"/>
</dbReference>
<dbReference type="OrthoDB" id="92465at2"/>
<feature type="transmembrane region" description="Helical" evidence="12">
    <location>
        <begin position="322"/>
        <end position="342"/>
    </location>
</feature>
<dbReference type="InterPro" id="IPR050558">
    <property type="entry name" value="PTS_Sugar-Specific_Components"/>
</dbReference>
<feature type="transmembrane region" description="Helical" evidence="12">
    <location>
        <begin position="145"/>
        <end position="164"/>
    </location>
</feature>
<keyword evidence="4" id="KW-0762">Sugar transport</keyword>
<feature type="transmembrane region" description="Helical" evidence="12">
    <location>
        <begin position="354"/>
        <end position="372"/>
    </location>
</feature>
<dbReference type="GO" id="GO:0009401">
    <property type="term" value="P:phosphoenolpyruvate-dependent sugar phosphotransferase system"/>
    <property type="evidence" value="ECO:0007669"/>
    <property type="project" value="UniProtKB-KW"/>
</dbReference>
<dbReference type="GO" id="GO:0015771">
    <property type="term" value="P:trehalose transport"/>
    <property type="evidence" value="ECO:0007669"/>
    <property type="project" value="TreeGrafter"/>
</dbReference>
<evidence type="ECO:0000256" key="6">
    <source>
        <dbReference type="ARBA" id="ARBA00022683"/>
    </source>
</evidence>
<gene>
    <name evidence="15" type="ORF">SAMN04488244_12458</name>
</gene>
<dbReference type="GO" id="GO:0008982">
    <property type="term" value="F:protein-N(PI)-phosphohistidine-sugar phosphotransferase activity"/>
    <property type="evidence" value="ECO:0007669"/>
    <property type="project" value="InterPro"/>
</dbReference>
<keyword evidence="9 12" id="KW-1133">Transmembrane helix</keyword>
<dbReference type="InterPro" id="IPR036878">
    <property type="entry name" value="Glu_permease_IIB"/>
</dbReference>
<dbReference type="Proteomes" id="UP000236721">
    <property type="component" value="Unassembled WGS sequence"/>
</dbReference>
<dbReference type="GO" id="GO:0090589">
    <property type="term" value="F:protein-phosphocysteine-trehalose phosphotransferase system transporter activity"/>
    <property type="evidence" value="ECO:0007669"/>
    <property type="project" value="TreeGrafter"/>
</dbReference>
<evidence type="ECO:0000256" key="8">
    <source>
        <dbReference type="ARBA" id="ARBA00022777"/>
    </source>
</evidence>
<dbReference type="Pfam" id="PF02378">
    <property type="entry name" value="PTS_EIIC"/>
    <property type="match status" value="1"/>
</dbReference>
<accession>A0A1H6BR15</accession>
<organism evidence="15 16">
    <name type="scientific">Vibrio hangzhouensis</name>
    <dbReference type="NCBI Taxonomy" id="462991"/>
    <lineage>
        <taxon>Bacteria</taxon>
        <taxon>Pseudomonadati</taxon>
        <taxon>Pseudomonadota</taxon>
        <taxon>Gammaproteobacteria</taxon>
        <taxon>Vibrionales</taxon>
        <taxon>Vibrionaceae</taxon>
        <taxon>Vibrio</taxon>
    </lineage>
</organism>
<evidence type="ECO:0000313" key="15">
    <source>
        <dbReference type="EMBL" id="SEG62877.1"/>
    </source>
</evidence>
<keyword evidence="10 12" id="KW-0472">Membrane</keyword>
<evidence type="ECO:0000256" key="11">
    <source>
        <dbReference type="PROSITE-ProRule" id="PRU00421"/>
    </source>
</evidence>
<evidence type="ECO:0000256" key="7">
    <source>
        <dbReference type="ARBA" id="ARBA00022692"/>
    </source>
</evidence>
<keyword evidence="8" id="KW-0418">Kinase</keyword>
<evidence type="ECO:0000259" key="13">
    <source>
        <dbReference type="PROSITE" id="PS51098"/>
    </source>
</evidence>
<dbReference type="AlphaFoldDB" id="A0A1H6BR15"/>
<dbReference type="GO" id="GO:0005886">
    <property type="term" value="C:plasma membrane"/>
    <property type="evidence" value="ECO:0007669"/>
    <property type="project" value="UniProtKB-SubCell"/>
</dbReference>
<dbReference type="PROSITE" id="PS51098">
    <property type="entry name" value="PTS_EIIB_TYPE_1"/>
    <property type="match status" value="1"/>
</dbReference>
<feature type="domain" description="PTS EIIB type-1" evidence="13">
    <location>
        <begin position="3"/>
        <end position="86"/>
    </location>
</feature>
<dbReference type="Pfam" id="PF00367">
    <property type="entry name" value="PTS_EIIB"/>
    <property type="match status" value="1"/>
</dbReference>
<name>A0A1H6BR15_9VIBR</name>
<keyword evidence="7 12" id="KW-0812">Transmembrane</keyword>
<evidence type="ECO:0000256" key="2">
    <source>
        <dbReference type="ARBA" id="ARBA00022448"/>
    </source>
</evidence>
<dbReference type="EMBL" id="FNVG01000024">
    <property type="protein sequence ID" value="SEG62877.1"/>
    <property type="molecule type" value="Genomic_DNA"/>
</dbReference>
<dbReference type="InterPro" id="IPR018113">
    <property type="entry name" value="PTrfase_EIIB_Cys"/>
</dbReference>
<feature type="transmembrane region" description="Helical" evidence="12">
    <location>
        <begin position="281"/>
        <end position="302"/>
    </location>
</feature>
<feature type="transmembrane region" description="Helical" evidence="12">
    <location>
        <begin position="171"/>
        <end position="190"/>
    </location>
</feature>
<dbReference type="InterPro" id="IPR001996">
    <property type="entry name" value="PTS_IIB_1"/>
</dbReference>
<dbReference type="FunFam" id="3.30.1360.60:FF:000001">
    <property type="entry name" value="PTS system glucose-specific IIBC component PtsG"/>
    <property type="match status" value="1"/>
</dbReference>
<evidence type="ECO:0000256" key="12">
    <source>
        <dbReference type="SAM" id="Phobius"/>
    </source>
</evidence>
<feature type="transmembrane region" description="Helical" evidence="12">
    <location>
        <begin position="420"/>
        <end position="442"/>
    </location>
</feature>
<keyword evidence="2" id="KW-0813">Transport</keyword>
<keyword evidence="16" id="KW-1185">Reference proteome</keyword>
<keyword evidence="3" id="KW-1003">Cell membrane</keyword>
<protein>
    <submittedName>
        <fullName evidence="15">PTS system sucrose-specific IIB component, Glc family /PTS system sucrose-specific IIC component, Glc family</fullName>
    </submittedName>
</protein>
<dbReference type="CDD" id="cd00212">
    <property type="entry name" value="PTS_IIB_glc"/>
    <property type="match status" value="1"/>
</dbReference>
<evidence type="ECO:0000256" key="9">
    <source>
        <dbReference type="ARBA" id="ARBA00022989"/>
    </source>
</evidence>